<feature type="transmembrane region" description="Helical" evidence="2">
    <location>
        <begin position="508"/>
        <end position="530"/>
    </location>
</feature>
<proteinExistence type="predicted"/>
<dbReference type="EMBL" id="CAXAMN010021738">
    <property type="protein sequence ID" value="CAK9062871.1"/>
    <property type="molecule type" value="Genomic_DNA"/>
</dbReference>
<keyword evidence="4" id="KW-1185">Reference proteome</keyword>
<feature type="transmembrane region" description="Helical" evidence="2">
    <location>
        <begin position="376"/>
        <end position="397"/>
    </location>
</feature>
<feature type="transmembrane region" description="Helical" evidence="2">
    <location>
        <begin position="181"/>
        <end position="202"/>
    </location>
</feature>
<comment type="caution">
    <text evidence="3">The sequence shown here is derived from an EMBL/GenBank/DDBJ whole genome shotgun (WGS) entry which is preliminary data.</text>
</comment>
<keyword evidence="2" id="KW-1133">Transmembrane helix</keyword>
<dbReference type="Proteomes" id="UP001642484">
    <property type="component" value="Unassembled WGS sequence"/>
</dbReference>
<feature type="region of interest" description="Disordered" evidence="1">
    <location>
        <begin position="1"/>
        <end position="98"/>
    </location>
</feature>
<keyword evidence="2" id="KW-0812">Transmembrane</keyword>
<organism evidence="3 4">
    <name type="scientific">Durusdinium trenchii</name>
    <dbReference type="NCBI Taxonomy" id="1381693"/>
    <lineage>
        <taxon>Eukaryota</taxon>
        <taxon>Sar</taxon>
        <taxon>Alveolata</taxon>
        <taxon>Dinophyceae</taxon>
        <taxon>Suessiales</taxon>
        <taxon>Symbiodiniaceae</taxon>
        <taxon>Durusdinium</taxon>
    </lineage>
</organism>
<evidence type="ECO:0000313" key="4">
    <source>
        <dbReference type="Proteomes" id="UP001642484"/>
    </source>
</evidence>
<evidence type="ECO:0000256" key="1">
    <source>
        <dbReference type="SAM" id="MobiDB-lite"/>
    </source>
</evidence>
<evidence type="ECO:0000256" key="2">
    <source>
        <dbReference type="SAM" id="Phobius"/>
    </source>
</evidence>
<feature type="transmembrane region" description="Helical" evidence="2">
    <location>
        <begin position="130"/>
        <end position="156"/>
    </location>
</feature>
<reference evidence="3 4" key="1">
    <citation type="submission" date="2024-02" db="EMBL/GenBank/DDBJ databases">
        <authorList>
            <person name="Chen Y."/>
            <person name="Shah S."/>
            <person name="Dougan E. K."/>
            <person name="Thang M."/>
            <person name="Chan C."/>
        </authorList>
    </citation>
    <scope>NUCLEOTIDE SEQUENCE [LARGE SCALE GENOMIC DNA]</scope>
</reference>
<keyword evidence="2" id="KW-0472">Membrane</keyword>
<feature type="transmembrane region" description="Helical" evidence="2">
    <location>
        <begin position="542"/>
        <end position="561"/>
    </location>
</feature>
<protein>
    <submittedName>
        <fullName evidence="3">Uncharacterized protein</fullName>
    </submittedName>
</protein>
<feature type="transmembrane region" description="Helical" evidence="2">
    <location>
        <begin position="308"/>
        <end position="326"/>
    </location>
</feature>
<name>A0ABP0NH86_9DINO</name>
<feature type="compositionally biased region" description="Polar residues" evidence="1">
    <location>
        <begin position="13"/>
        <end position="22"/>
    </location>
</feature>
<sequence length="673" mass="75302">MPDLTEEAGPSEARTQNAQPTQVKKPRGARPRPPAHKAGLKKKRRPSLAPVSPVTPESATVDVECAKAEELGPEDGAEPGRTSKLPDAPDGSQPAKERVKKAQELLDRVFHKTNTIAAPLADIGSSWMRVAWLGLVAMSCIVPGASIFVIPFMFVYCCLWKRHLLGVGPRSLKFLPMFQEFGMWTILFLNVYGDILFVFRSWEVFKEGTSLRSIVAQMQINQISDILSLGSILLWRVLSIHIIEVSAQVHWHKCEALRKCSRNGVDKIVDDFSKTFGDSWHLDDEHVPDCFSKVSRARWSVPCGFDKVLIRASTFVMFGGMLLLQVRLLRSLKSLESLETRVFLSGGVSWTDLWAFEEARESFSGPIDGVSWPDLVVVVAAAIPASMSWNNAISGIFSSTLGMKRNRVQLLLFSCISSGSVEYLNASERETLDSSELKADSDLKLKYLHIRGSLKEAERVSGRNGSQEVPETNLFDALVLEKVKSVEDVEAWWAVRRYIQIDFKDESAIMDACGAIVFLLLLGLLFTGIVEWSLHSDPFSPGFLLILMLSSVLTFAMFRVFEVCIGINNVLDRDTLFLTEAMLKAVHLRKHWDRTKVIAALQAIERRLSVYDDKQKLLGITVSANLRNGWIASLVVTFFSWGSRFMTPVLSHLDVDNLQQLILNKTNFVRKGK</sequence>
<evidence type="ECO:0000313" key="3">
    <source>
        <dbReference type="EMBL" id="CAK9062871.1"/>
    </source>
</evidence>
<accession>A0ABP0NH86</accession>
<feature type="compositionally biased region" description="Basic residues" evidence="1">
    <location>
        <begin position="24"/>
        <end position="46"/>
    </location>
</feature>
<gene>
    <name evidence="3" type="ORF">CCMP2556_LOCUS30914</name>
</gene>